<evidence type="ECO:0000256" key="5">
    <source>
        <dbReference type="ARBA" id="ARBA00022679"/>
    </source>
</evidence>
<keyword evidence="7 14" id="KW-0418">Kinase</keyword>
<name>A0A7W6G643_9SPHN</name>
<dbReference type="SUPFAM" id="SSF55083">
    <property type="entry name" value="6-hydroxymethyl-7,8-dihydropterin pyrophosphokinase, HPPK"/>
    <property type="match status" value="1"/>
</dbReference>
<accession>A0A7W6G643</accession>
<evidence type="ECO:0000256" key="4">
    <source>
        <dbReference type="ARBA" id="ARBA00016218"/>
    </source>
</evidence>
<dbReference type="RefSeq" id="WP_246404399.1">
    <property type="nucleotide sequence ID" value="NZ_JACIDX010000006.1"/>
</dbReference>
<dbReference type="CDD" id="cd00483">
    <property type="entry name" value="HPPK"/>
    <property type="match status" value="1"/>
</dbReference>
<evidence type="ECO:0000256" key="12">
    <source>
        <dbReference type="ARBA" id="ARBA00033413"/>
    </source>
</evidence>
<evidence type="ECO:0000256" key="6">
    <source>
        <dbReference type="ARBA" id="ARBA00022741"/>
    </source>
</evidence>
<dbReference type="GO" id="GO:0003848">
    <property type="term" value="F:2-amino-4-hydroxy-6-hydroxymethyldihydropteridine diphosphokinase activity"/>
    <property type="evidence" value="ECO:0007669"/>
    <property type="project" value="UniProtKB-EC"/>
</dbReference>
<keyword evidence="9" id="KW-0289">Folate biosynthesis</keyword>
<dbReference type="Pfam" id="PF01288">
    <property type="entry name" value="HPPK"/>
    <property type="match status" value="1"/>
</dbReference>
<dbReference type="PROSITE" id="PS00794">
    <property type="entry name" value="HPPK"/>
    <property type="match status" value="1"/>
</dbReference>
<dbReference type="InterPro" id="IPR035907">
    <property type="entry name" value="Hppk_sf"/>
</dbReference>
<evidence type="ECO:0000313" key="15">
    <source>
        <dbReference type="Proteomes" id="UP000548867"/>
    </source>
</evidence>
<evidence type="ECO:0000256" key="7">
    <source>
        <dbReference type="ARBA" id="ARBA00022777"/>
    </source>
</evidence>
<dbReference type="UniPathway" id="UPA00077">
    <property type="reaction ID" value="UER00155"/>
</dbReference>
<dbReference type="GO" id="GO:0005524">
    <property type="term" value="F:ATP binding"/>
    <property type="evidence" value="ECO:0007669"/>
    <property type="project" value="UniProtKB-KW"/>
</dbReference>
<comment type="caution">
    <text evidence="14">The sequence shown here is derived from an EMBL/GenBank/DDBJ whole genome shotgun (WGS) entry which is preliminary data.</text>
</comment>
<evidence type="ECO:0000256" key="9">
    <source>
        <dbReference type="ARBA" id="ARBA00022909"/>
    </source>
</evidence>
<keyword evidence="5 14" id="KW-0808">Transferase</keyword>
<dbReference type="PANTHER" id="PTHR43071">
    <property type="entry name" value="2-AMINO-4-HYDROXY-6-HYDROXYMETHYLDIHYDROPTERIDINE PYROPHOSPHOKINASE"/>
    <property type="match status" value="1"/>
</dbReference>
<keyword evidence="6" id="KW-0547">Nucleotide-binding</keyword>
<dbReference type="AlphaFoldDB" id="A0A7W6G643"/>
<dbReference type="InterPro" id="IPR000550">
    <property type="entry name" value="Hppk"/>
</dbReference>
<proteinExistence type="inferred from homology"/>
<sequence length="172" mass="18789">MPRTSDLYVIALGSNVRHARHGGPERVLQAAVAALAQAGLGVEAMAPVIRSAPLGPSLRRYANGAVLVRSDLLPPAMLGLLKSIEREFGRRGGKRWGSRVLDLDIVLWGGGEWRSVGLCVPHASFRLRDFVLRPVAALVPNWRDPRTGFSIKQLHSRLTRSLRAPREPRPGA</sequence>
<comment type="similarity">
    <text evidence="2">Belongs to the HPPK family.</text>
</comment>
<evidence type="ECO:0000256" key="3">
    <source>
        <dbReference type="ARBA" id="ARBA00013253"/>
    </source>
</evidence>
<organism evidence="14 15">
    <name type="scientific">Novosphingobium sediminicola</name>
    <dbReference type="NCBI Taxonomy" id="563162"/>
    <lineage>
        <taxon>Bacteria</taxon>
        <taxon>Pseudomonadati</taxon>
        <taxon>Pseudomonadota</taxon>
        <taxon>Alphaproteobacteria</taxon>
        <taxon>Sphingomonadales</taxon>
        <taxon>Sphingomonadaceae</taxon>
        <taxon>Novosphingobium</taxon>
    </lineage>
</organism>
<evidence type="ECO:0000256" key="10">
    <source>
        <dbReference type="ARBA" id="ARBA00029409"/>
    </source>
</evidence>
<dbReference type="NCBIfam" id="TIGR01498">
    <property type="entry name" value="folK"/>
    <property type="match status" value="1"/>
</dbReference>
<comment type="pathway">
    <text evidence="1">Cofactor biosynthesis; tetrahydrofolate biosynthesis; 2-amino-4-hydroxy-6-hydroxymethyl-7,8-dihydropteridine diphosphate from 7,8-dihydroneopterin triphosphate: step 4/4.</text>
</comment>
<reference evidence="14 15" key="1">
    <citation type="submission" date="2020-08" db="EMBL/GenBank/DDBJ databases">
        <title>Genomic Encyclopedia of Type Strains, Phase IV (KMG-IV): sequencing the most valuable type-strain genomes for metagenomic binning, comparative biology and taxonomic classification.</title>
        <authorList>
            <person name="Goeker M."/>
        </authorList>
    </citation>
    <scope>NUCLEOTIDE SEQUENCE [LARGE SCALE GENOMIC DNA]</scope>
    <source>
        <strain evidence="14 15">DSM 27057</strain>
    </source>
</reference>
<feature type="domain" description="7,8-dihydro-6-hydroxymethylpterin-pyrophosphokinase" evidence="13">
    <location>
        <begin position="95"/>
        <end position="106"/>
    </location>
</feature>
<dbReference type="GO" id="GO:0046656">
    <property type="term" value="P:folic acid biosynthetic process"/>
    <property type="evidence" value="ECO:0007669"/>
    <property type="project" value="UniProtKB-KW"/>
</dbReference>
<protein>
    <recommendedName>
        <fullName evidence="4">2-amino-4-hydroxy-6-hydroxymethyldihydropteridine pyrophosphokinase</fullName>
        <ecNumber evidence="3">2.7.6.3</ecNumber>
    </recommendedName>
    <alternativeName>
        <fullName evidence="11">6-hydroxymethyl-7,8-dihydropterin pyrophosphokinase</fullName>
    </alternativeName>
    <alternativeName>
        <fullName evidence="12">7,8-dihydro-6-hydroxymethylpterin-pyrophosphokinase</fullName>
    </alternativeName>
</protein>
<evidence type="ECO:0000256" key="11">
    <source>
        <dbReference type="ARBA" id="ARBA00029766"/>
    </source>
</evidence>
<dbReference type="Gene3D" id="3.30.70.560">
    <property type="entry name" value="7,8-Dihydro-6-hydroxymethylpterin-pyrophosphokinase HPPK"/>
    <property type="match status" value="1"/>
</dbReference>
<evidence type="ECO:0000256" key="2">
    <source>
        <dbReference type="ARBA" id="ARBA00005810"/>
    </source>
</evidence>
<evidence type="ECO:0000256" key="1">
    <source>
        <dbReference type="ARBA" id="ARBA00005051"/>
    </source>
</evidence>
<comment type="function">
    <text evidence="10">Catalyzes the transfer of pyrophosphate from adenosine triphosphate (ATP) to 6-hydroxymethyl-7,8-dihydropterin, an enzymatic step in folate biosynthesis pathway.</text>
</comment>
<dbReference type="EC" id="2.7.6.3" evidence="3"/>
<keyword evidence="15" id="KW-1185">Reference proteome</keyword>
<dbReference type="PANTHER" id="PTHR43071:SF1">
    <property type="entry name" value="2-AMINO-4-HYDROXY-6-HYDROXYMETHYLDIHYDROPTERIDINE PYROPHOSPHOKINASE"/>
    <property type="match status" value="1"/>
</dbReference>
<gene>
    <name evidence="14" type="ORF">GGR38_001860</name>
</gene>
<dbReference type="GO" id="GO:0046654">
    <property type="term" value="P:tetrahydrofolate biosynthetic process"/>
    <property type="evidence" value="ECO:0007669"/>
    <property type="project" value="UniProtKB-UniPathway"/>
</dbReference>
<dbReference type="EMBL" id="JACIDX010000006">
    <property type="protein sequence ID" value="MBB3954911.1"/>
    <property type="molecule type" value="Genomic_DNA"/>
</dbReference>
<evidence type="ECO:0000259" key="13">
    <source>
        <dbReference type="PROSITE" id="PS00794"/>
    </source>
</evidence>
<keyword evidence="8" id="KW-0067">ATP-binding</keyword>
<dbReference type="GO" id="GO:0016301">
    <property type="term" value="F:kinase activity"/>
    <property type="evidence" value="ECO:0007669"/>
    <property type="project" value="UniProtKB-KW"/>
</dbReference>
<evidence type="ECO:0000256" key="8">
    <source>
        <dbReference type="ARBA" id="ARBA00022840"/>
    </source>
</evidence>
<evidence type="ECO:0000313" key="14">
    <source>
        <dbReference type="EMBL" id="MBB3954911.1"/>
    </source>
</evidence>
<dbReference type="Proteomes" id="UP000548867">
    <property type="component" value="Unassembled WGS sequence"/>
</dbReference>